<dbReference type="EMBL" id="CADCUS010000568">
    <property type="protein sequence ID" value="CAA9443295.1"/>
    <property type="molecule type" value="Genomic_DNA"/>
</dbReference>
<feature type="compositionally biased region" description="Gly residues" evidence="1">
    <location>
        <begin position="135"/>
        <end position="146"/>
    </location>
</feature>
<proteinExistence type="predicted"/>
<accession>A0A6J4QFB7</accession>
<name>A0A6J4QFB7_9PSEU</name>
<feature type="non-terminal residue" evidence="2">
    <location>
        <position position="146"/>
    </location>
</feature>
<sequence>APGRGRRAHRPRRAPADRGRSPAPPHPHRRPRVHRTAAAVRAGHGGEPRPAAPVGAGPARGRHRADDEPGALRARRAGPGGAHPGPAGRPRCARHPLRAGGEQAGRGAHPADRARRPAAGPARRRPAPHRRRGDAGAGGAAGGRRV</sequence>
<evidence type="ECO:0000313" key="2">
    <source>
        <dbReference type="EMBL" id="CAA9443295.1"/>
    </source>
</evidence>
<feature type="non-terminal residue" evidence="2">
    <location>
        <position position="1"/>
    </location>
</feature>
<reference evidence="2" key="1">
    <citation type="submission" date="2020-02" db="EMBL/GenBank/DDBJ databases">
        <authorList>
            <person name="Meier V. D."/>
        </authorList>
    </citation>
    <scope>NUCLEOTIDE SEQUENCE</scope>
    <source>
        <strain evidence="2">AVDCRST_MAG66</strain>
    </source>
</reference>
<organism evidence="2">
    <name type="scientific">uncultured Pseudonocardia sp</name>
    <dbReference type="NCBI Taxonomy" id="211455"/>
    <lineage>
        <taxon>Bacteria</taxon>
        <taxon>Bacillati</taxon>
        <taxon>Actinomycetota</taxon>
        <taxon>Actinomycetes</taxon>
        <taxon>Pseudonocardiales</taxon>
        <taxon>Pseudonocardiaceae</taxon>
        <taxon>Pseudonocardia</taxon>
        <taxon>environmental samples</taxon>
    </lineage>
</organism>
<feature type="compositionally biased region" description="Basic residues" evidence="1">
    <location>
        <begin position="26"/>
        <end position="35"/>
    </location>
</feature>
<gene>
    <name evidence="2" type="ORF">AVDCRST_MAG66-4163</name>
</gene>
<feature type="region of interest" description="Disordered" evidence="1">
    <location>
        <begin position="1"/>
        <end position="146"/>
    </location>
</feature>
<dbReference type="AlphaFoldDB" id="A0A6J4QFB7"/>
<feature type="compositionally biased region" description="Low complexity" evidence="1">
    <location>
        <begin position="36"/>
        <end position="59"/>
    </location>
</feature>
<feature type="compositionally biased region" description="Basic residues" evidence="1">
    <location>
        <begin position="122"/>
        <end position="132"/>
    </location>
</feature>
<evidence type="ECO:0000256" key="1">
    <source>
        <dbReference type="SAM" id="MobiDB-lite"/>
    </source>
</evidence>
<protein>
    <submittedName>
        <fullName evidence="2">Transcriptional regulator MarR</fullName>
    </submittedName>
</protein>
<feature type="compositionally biased region" description="Basic residues" evidence="1">
    <location>
        <begin position="1"/>
        <end position="13"/>
    </location>
</feature>